<dbReference type="Pfam" id="PF00076">
    <property type="entry name" value="RRM_1"/>
    <property type="match status" value="1"/>
</dbReference>
<dbReference type="InterPro" id="IPR035979">
    <property type="entry name" value="RBD_domain_sf"/>
</dbReference>
<dbReference type="EMBL" id="KZ990744">
    <property type="protein sequence ID" value="RKP23714.1"/>
    <property type="molecule type" value="Genomic_DNA"/>
</dbReference>
<dbReference type="PANTHER" id="PTHR10352">
    <property type="entry name" value="EUKARYOTIC TRANSLATION INITIATION FACTOR 3 SUBUNIT G"/>
    <property type="match status" value="1"/>
</dbReference>
<dbReference type="EMBL" id="KZ991414">
    <property type="protein sequence ID" value="RKP22991.1"/>
    <property type="molecule type" value="Genomic_DNA"/>
</dbReference>
<feature type="domain" description="RRM" evidence="3">
    <location>
        <begin position="1"/>
        <end position="56"/>
    </location>
</feature>
<evidence type="ECO:0000313" key="5">
    <source>
        <dbReference type="EMBL" id="RKP23137.1"/>
    </source>
</evidence>
<dbReference type="Gene3D" id="3.30.70.330">
    <property type="match status" value="1"/>
</dbReference>
<keyword evidence="8" id="KW-1185">Reference proteome</keyword>
<dbReference type="InterPro" id="IPR000504">
    <property type="entry name" value="RRM_dom"/>
</dbReference>
<evidence type="ECO:0000313" key="7">
    <source>
        <dbReference type="EMBL" id="RKP23714.1"/>
    </source>
</evidence>
<proteinExistence type="predicted"/>
<reference evidence="4" key="2">
    <citation type="submission" date="2018-07" db="EMBL/GenBank/DDBJ databases">
        <title>Leveraging single-cell genomics to expand the Fungal Tree of Life.</title>
        <authorList>
            <consortium name="DOE Joint Genome Institute"/>
            <person name="Ahrendt S.R."/>
            <person name="Quandt C.A."/>
            <person name="Ciobanu D."/>
            <person name="Clum A."/>
            <person name="Salamov A."/>
            <person name="Andreopoulos B."/>
            <person name="Cheng J.-F."/>
            <person name="Woyke T."/>
            <person name="Pelin A."/>
            <person name="Henrissat B."/>
            <person name="Reynolds N."/>
            <person name="Benny G.L."/>
            <person name="Smith M.E."/>
            <person name="James T.Y."/>
            <person name="Grigoriev I.V."/>
        </authorList>
    </citation>
    <scope>NUCLEOTIDE SEQUENCE</scope>
    <source>
        <strain evidence="4">Benny S71-1</strain>
    </source>
</reference>
<evidence type="ECO:0000259" key="3">
    <source>
        <dbReference type="PROSITE" id="PS50102"/>
    </source>
</evidence>
<dbReference type="OrthoDB" id="5592916at2759"/>
<evidence type="ECO:0000256" key="2">
    <source>
        <dbReference type="PROSITE-ProRule" id="PRU00176"/>
    </source>
</evidence>
<gene>
    <name evidence="6" type="ORF">SYNPS1DRAFT_3261</name>
    <name evidence="5" type="ORF">SYNPS1DRAFT_5802</name>
    <name evidence="4" type="ORF">SYNPS1DRAFT_6644</name>
    <name evidence="7" type="ORF">SYNPS1DRAFT_7744</name>
</gene>
<dbReference type="InterPro" id="IPR012677">
    <property type="entry name" value="Nucleotide-bd_a/b_plait_sf"/>
</dbReference>
<dbReference type="SUPFAM" id="SSF54928">
    <property type="entry name" value="RNA-binding domain, RBD"/>
    <property type="match status" value="1"/>
</dbReference>
<protein>
    <recommendedName>
        <fullName evidence="3">RRM domain-containing protein</fullName>
    </recommendedName>
</protein>
<reference evidence="8" key="1">
    <citation type="journal article" date="2018" name="Nat. Microbiol.">
        <title>Leveraging single-cell genomics to expand the fungal tree of life.</title>
        <authorList>
            <person name="Ahrendt S.R."/>
            <person name="Quandt C.A."/>
            <person name="Ciobanu D."/>
            <person name="Clum A."/>
            <person name="Salamov A."/>
            <person name="Andreopoulos B."/>
            <person name="Cheng J.F."/>
            <person name="Woyke T."/>
            <person name="Pelin A."/>
            <person name="Henrissat B."/>
            <person name="Reynolds N.K."/>
            <person name="Benny G.L."/>
            <person name="Smith M.E."/>
            <person name="James T.Y."/>
            <person name="Grigoriev I.V."/>
        </authorList>
    </citation>
    <scope>NUCLEOTIDE SEQUENCE [LARGE SCALE GENOMIC DNA]</scope>
    <source>
        <strain evidence="8">Benny S71-1</strain>
    </source>
</reference>
<dbReference type="AlphaFoldDB" id="A0A4P9YUV0"/>
<dbReference type="EMBL" id="KZ991277">
    <property type="protein sequence ID" value="RKP23137.1"/>
    <property type="molecule type" value="Genomic_DNA"/>
</dbReference>
<sequence>AYGQLKTVRLPKKYAGGHRGFAFIEFLGQQEAKAAMKHLTNTHLYGRHLVIEPAEDIADLDVMRKR</sequence>
<evidence type="ECO:0000313" key="8">
    <source>
        <dbReference type="Proteomes" id="UP000278143"/>
    </source>
</evidence>
<dbReference type="EMBL" id="KZ990744">
    <property type="protein sequence ID" value="RKP23712.1"/>
    <property type="molecule type" value="Genomic_DNA"/>
</dbReference>
<dbReference type="GO" id="GO:0003723">
    <property type="term" value="F:RNA binding"/>
    <property type="evidence" value="ECO:0007669"/>
    <property type="project" value="UniProtKB-UniRule"/>
</dbReference>
<accession>A0A4P9YUV0</accession>
<evidence type="ECO:0000256" key="1">
    <source>
        <dbReference type="ARBA" id="ARBA00022884"/>
    </source>
</evidence>
<evidence type="ECO:0000313" key="6">
    <source>
        <dbReference type="EMBL" id="RKP23712.1"/>
    </source>
</evidence>
<name>A0A4P9YUV0_9FUNG</name>
<feature type="non-terminal residue" evidence="4">
    <location>
        <position position="1"/>
    </location>
</feature>
<keyword evidence="1 2" id="KW-0694">RNA-binding</keyword>
<organism evidence="4 8">
    <name type="scientific">Syncephalis pseudoplumigaleata</name>
    <dbReference type="NCBI Taxonomy" id="1712513"/>
    <lineage>
        <taxon>Eukaryota</taxon>
        <taxon>Fungi</taxon>
        <taxon>Fungi incertae sedis</taxon>
        <taxon>Zoopagomycota</taxon>
        <taxon>Zoopagomycotina</taxon>
        <taxon>Zoopagomycetes</taxon>
        <taxon>Zoopagales</taxon>
        <taxon>Piptocephalidaceae</taxon>
        <taxon>Syncephalis</taxon>
    </lineage>
</organism>
<dbReference type="PROSITE" id="PS50102">
    <property type="entry name" value="RRM"/>
    <property type="match status" value="1"/>
</dbReference>
<feature type="non-terminal residue" evidence="4">
    <location>
        <position position="66"/>
    </location>
</feature>
<evidence type="ECO:0000313" key="4">
    <source>
        <dbReference type="EMBL" id="RKP22991.1"/>
    </source>
</evidence>
<dbReference type="Proteomes" id="UP000278143">
    <property type="component" value="Unassembled WGS sequence"/>
</dbReference>